<dbReference type="RefSeq" id="XP_005732441.1">
    <property type="nucleotide sequence ID" value="XM_005732384.1"/>
</dbReference>
<keyword evidence="7" id="KW-1185">Reference proteome</keyword>
<proteinExistence type="predicted"/>
<feature type="region of interest" description="Disordered" evidence="5">
    <location>
        <begin position="77"/>
        <end position="106"/>
    </location>
</feature>
<name>A0A9Y3RA39_9CICH</name>
<dbReference type="SMART" id="SM00184">
    <property type="entry name" value="RING"/>
    <property type="match status" value="1"/>
</dbReference>
<dbReference type="PROSITE" id="PS50089">
    <property type="entry name" value="ZF_RING_2"/>
    <property type="match status" value="1"/>
</dbReference>
<dbReference type="PANTHER" id="PTHR35667:SF1">
    <property type="entry name" value="LEUKEMIA NUP98 FUSION PARTNER 1"/>
    <property type="match status" value="1"/>
</dbReference>
<dbReference type="Proteomes" id="UP000695023">
    <property type="component" value="Unplaced"/>
</dbReference>
<feature type="compositionally biased region" description="Basic and acidic residues" evidence="5">
    <location>
        <begin position="86"/>
        <end position="96"/>
    </location>
</feature>
<evidence type="ECO:0000256" key="5">
    <source>
        <dbReference type="SAM" id="MobiDB-lite"/>
    </source>
</evidence>
<sequence>MSLRLLPAITMDNDEDDDSNFTKWMSSYWGHGPDAVHSRERKHSFRRPSKTQVDRRASLPTASQLDVMKLNRFHAATMAPTPSHVKSREDKGETRVHQKPRRASADDNIRAKTAIAENRITTIPELTETLEKRLCLNDKKTTSLKKDDTLCLICHEDMRKNGRGVPHCTHRFHKECMEQWLWRKRNCPTCRVYVSMLKPLYWPSCRTTVP</sequence>
<protein>
    <submittedName>
        <fullName evidence="8">Leukemia NUP98 fusion partner 1 isoform X1</fullName>
    </submittedName>
</protein>
<dbReference type="AlphaFoldDB" id="A0A9Y3RA39"/>
<reference evidence="8" key="1">
    <citation type="submission" date="2025-08" db="UniProtKB">
        <authorList>
            <consortium name="RefSeq"/>
        </authorList>
    </citation>
    <scope>IDENTIFICATION</scope>
</reference>
<dbReference type="SUPFAM" id="SSF57850">
    <property type="entry name" value="RING/U-box"/>
    <property type="match status" value="1"/>
</dbReference>
<dbReference type="PANTHER" id="PTHR35667">
    <property type="entry name" value="LEUKEMIA NUP98 FUSION PARTNER 1"/>
    <property type="match status" value="1"/>
</dbReference>
<dbReference type="GO" id="GO:0008270">
    <property type="term" value="F:zinc ion binding"/>
    <property type="evidence" value="ECO:0007669"/>
    <property type="project" value="UniProtKB-KW"/>
</dbReference>
<evidence type="ECO:0000256" key="3">
    <source>
        <dbReference type="ARBA" id="ARBA00022833"/>
    </source>
</evidence>
<evidence type="ECO:0000259" key="6">
    <source>
        <dbReference type="PROSITE" id="PS50089"/>
    </source>
</evidence>
<keyword evidence="2 4" id="KW-0863">Zinc-finger</keyword>
<accession>A0A9Y3RA39</accession>
<evidence type="ECO:0000313" key="8">
    <source>
        <dbReference type="RefSeq" id="XP_005732441.1"/>
    </source>
</evidence>
<dbReference type="Pfam" id="PF15419">
    <property type="entry name" value="LNP1"/>
    <property type="match status" value="1"/>
</dbReference>
<gene>
    <name evidence="8" type="primary">lnp1</name>
</gene>
<evidence type="ECO:0000256" key="2">
    <source>
        <dbReference type="ARBA" id="ARBA00022771"/>
    </source>
</evidence>
<dbReference type="CTD" id="348801"/>
<dbReference type="Pfam" id="PF13639">
    <property type="entry name" value="zf-RING_2"/>
    <property type="match status" value="1"/>
</dbReference>
<feature type="region of interest" description="Disordered" evidence="5">
    <location>
        <begin position="32"/>
        <end position="57"/>
    </location>
</feature>
<feature type="domain" description="RING-type" evidence="6">
    <location>
        <begin position="151"/>
        <end position="191"/>
    </location>
</feature>
<dbReference type="Gene3D" id="3.30.40.10">
    <property type="entry name" value="Zinc/RING finger domain, C3HC4 (zinc finger)"/>
    <property type="match status" value="1"/>
</dbReference>
<evidence type="ECO:0000256" key="4">
    <source>
        <dbReference type="PROSITE-ProRule" id="PRU00175"/>
    </source>
</evidence>
<organism evidence="7 8">
    <name type="scientific">Pundamilia nyererei</name>
    <dbReference type="NCBI Taxonomy" id="303518"/>
    <lineage>
        <taxon>Eukaryota</taxon>
        <taxon>Metazoa</taxon>
        <taxon>Chordata</taxon>
        <taxon>Craniata</taxon>
        <taxon>Vertebrata</taxon>
        <taxon>Euteleostomi</taxon>
        <taxon>Actinopterygii</taxon>
        <taxon>Neopterygii</taxon>
        <taxon>Teleostei</taxon>
        <taxon>Neoteleostei</taxon>
        <taxon>Acanthomorphata</taxon>
        <taxon>Ovalentaria</taxon>
        <taxon>Cichlomorphae</taxon>
        <taxon>Cichliformes</taxon>
        <taxon>Cichlidae</taxon>
        <taxon>African cichlids</taxon>
        <taxon>Pseudocrenilabrinae</taxon>
        <taxon>Haplochromini</taxon>
        <taxon>Pundamilia</taxon>
    </lineage>
</organism>
<feature type="compositionally biased region" description="Basic residues" evidence="5">
    <location>
        <begin position="39"/>
        <end position="49"/>
    </location>
</feature>
<dbReference type="InterPro" id="IPR013083">
    <property type="entry name" value="Znf_RING/FYVE/PHD"/>
</dbReference>
<dbReference type="InterPro" id="IPR001841">
    <property type="entry name" value="Znf_RING"/>
</dbReference>
<keyword evidence="1" id="KW-0479">Metal-binding</keyword>
<evidence type="ECO:0000256" key="1">
    <source>
        <dbReference type="ARBA" id="ARBA00022723"/>
    </source>
</evidence>
<dbReference type="InterPro" id="IPR029280">
    <property type="entry name" value="LNP1"/>
</dbReference>
<keyword evidence="3" id="KW-0862">Zinc</keyword>
<evidence type="ECO:0000313" key="7">
    <source>
        <dbReference type="Proteomes" id="UP000695023"/>
    </source>
</evidence>